<dbReference type="AlphaFoldDB" id="A0A1W6N670"/>
<gene>
    <name evidence="2" type="ORF">GQ61_08890</name>
</gene>
<sequence>MKNNQSSKSKITSSKKLVFAFMIIFFSGANFENAHSISFNYIKRLGANCTGVCDQPSQVCTNNKELQAWCDKNCGHKFSRIEVCAHYSIPVPSEKCPLTIEDSALETNAAKASQLAYSWGENGGYTGSDFKEVGHLKGKTLTIAWAGVKDCALYIAYRGTKTKTDVYKDLQIGISTVSKELGLGQATARGLYNDSILEGIEFYDNVIKSTRIPYSKIVITGHSLGGALAQGIGDKVSRGQKIIKIYTFNAPGGDFMTNKVGEGHKDTEAEHVRTKGDIVSKIGTKTVGTEKTYATSARNPLDAHKIKGLSEHLDNK</sequence>
<dbReference type="GO" id="GO:0006629">
    <property type="term" value="P:lipid metabolic process"/>
    <property type="evidence" value="ECO:0007669"/>
    <property type="project" value="InterPro"/>
</dbReference>
<dbReference type="SUPFAM" id="SSF53474">
    <property type="entry name" value="alpha/beta-Hydrolases"/>
    <property type="match status" value="1"/>
</dbReference>
<dbReference type="PANTHER" id="PTHR45856:SF24">
    <property type="entry name" value="FUNGAL LIPASE-LIKE DOMAIN-CONTAINING PROTEIN"/>
    <property type="match status" value="1"/>
</dbReference>
<evidence type="ECO:0000313" key="3">
    <source>
        <dbReference type="Proteomes" id="UP000237351"/>
    </source>
</evidence>
<organism evidence="2 3">
    <name type="scientific">Candidatus Nucleicultrix amoebiphila FS5</name>
    <dbReference type="NCBI Taxonomy" id="1414854"/>
    <lineage>
        <taxon>Bacteria</taxon>
        <taxon>Pseudomonadati</taxon>
        <taxon>Pseudomonadota</taxon>
        <taxon>Alphaproteobacteria</taxon>
        <taxon>Holosporales</taxon>
        <taxon>Candidatus Nucleicultricaceae</taxon>
        <taxon>Candidatus Nucleicultrix</taxon>
    </lineage>
</organism>
<dbReference type="Gene3D" id="3.40.50.1820">
    <property type="entry name" value="alpha/beta hydrolase"/>
    <property type="match status" value="1"/>
</dbReference>
<dbReference type="Pfam" id="PF01764">
    <property type="entry name" value="Lipase_3"/>
    <property type="match status" value="1"/>
</dbReference>
<dbReference type="PANTHER" id="PTHR45856">
    <property type="entry name" value="ALPHA/BETA-HYDROLASES SUPERFAMILY PROTEIN"/>
    <property type="match status" value="1"/>
</dbReference>
<proteinExistence type="predicted"/>
<dbReference type="Proteomes" id="UP000237351">
    <property type="component" value="Chromosome"/>
</dbReference>
<dbReference type="InterPro" id="IPR002921">
    <property type="entry name" value="Fungal_lipase-type"/>
</dbReference>
<keyword evidence="3" id="KW-1185">Reference proteome</keyword>
<feature type="domain" description="Fungal lipase-type" evidence="1">
    <location>
        <begin position="154"/>
        <end position="282"/>
    </location>
</feature>
<evidence type="ECO:0000259" key="1">
    <source>
        <dbReference type="Pfam" id="PF01764"/>
    </source>
</evidence>
<reference evidence="2 3" key="1">
    <citation type="submission" date="2014-06" db="EMBL/GenBank/DDBJ databases">
        <title>The genome of the endonuclear symbiont Nucleicultrix amoebiphila.</title>
        <authorList>
            <person name="Schulz F."/>
            <person name="Horn M."/>
        </authorList>
    </citation>
    <scope>NUCLEOTIDE SEQUENCE [LARGE SCALE GENOMIC DNA]</scope>
    <source>
        <strain evidence="2 3">FS5</strain>
    </source>
</reference>
<dbReference type="InterPro" id="IPR051218">
    <property type="entry name" value="Sec_MonoDiacylglyc_Lipase"/>
</dbReference>
<dbReference type="InterPro" id="IPR029058">
    <property type="entry name" value="AB_hydrolase_fold"/>
</dbReference>
<dbReference type="EMBL" id="CP008743">
    <property type="protein sequence ID" value="ARN85385.1"/>
    <property type="molecule type" value="Genomic_DNA"/>
</dbReference>
<dbReference type="KEGG" id="naf:GQ61_08890"/>
<protein>
    <recommendedName>
        <fullName evidence="1">Fungal lipase-type domain-containing protein</fullName>
    </recommendedName>
</protein>
<dbReference type="RefSeq" id="WP_198157331.1">
    <property type="nucleotide sequence ID" value="NZ_CP008743.1"/>
</dbReference>
<evidence type="ECO:0000313" key="2">
    <source>
        <dbReference type="EMBL" id="ARN85385.1"/>
    </source>
</evidence>
<name>A0A1W6N670_9PROT</name>
<accession>A0A1W6N670</accession>